<dbReference type="RefSeq" id="WP_176009620.1">
    <property type="nucleotide sequence ID" value="NZ_CP041372.2"/>
</dbReference>
<gene>
    <name evidence="1" type="ORF">FLK61_33390</name>
</gene>
<proteinExistence type="predicted"/>
<sequence length="70" mass="7843">MGVADESVVGYSFLCLNLDVFGGGVVEVSRWIARRGECRQRELALRIEMVEMHAAEDKMQTVKINADERG</sequence>
<dbReference type="EMBL" id="CP041372">
    <property type="protein sequence ID" value="QKS71585.1"/>
    <property type="molecule type" value="Genomic_DNA"/>
</dbReference>
<name>A0A859FHA3_9BACI</name>
<keyword evidence="2" id="KW-1185">Reference proteome</keyword>
<organism evidence="1 2">
    <name type="scientific">Paenalkalicoccus suaedae</name>
    <dbReference type="NCBI Taxonomy" id="2592382"/>
    <lineage>
        <taxon>Bacteria</taxon>
        <taxon>Bacillati</taxon>
        <taxon>Bacillota</taxon>
        <taxon>Bacilli</taxon>
        <taxon>Bacillales</taxon>
        <taxon>Bacillaceae</taxon>
        <taxon>Paenalkalicoccus</taxon>
    </lineage>
</organism>
<evidence type="ECO:0000313" key="2">
    <source>
        <dbReference type="Proteomes" id="UP000318138"/>
    </source>
</evidence>
<accession>A0A859FHA3</accession>
<dbReference type="AlphaFoldDB" id="A0A859FHA3"/>
<evidence type="ECO:0000313" key="1">
    <source>
        <dbReference type="EMBL" id="QKS71585.1"/>
    </source>
</evidence>
<dbReference type="KEGG" id="psua:FLK61_33390"/>
<reference evidence="2" key="1">
    <citation type="submission" date="2019-07" db="EMBL/GenBank/DDBJ databases">
        <title>Bacillus alkalisoli sp. nov. isolated from saline soil.</title>
        <authorList>
            <person name="Sun J.-Q."/>
            <person name="Xu L."/>
        </authorList>
    </citation>
    <scope>NUCLEOTIDE SEQUENCE [LARGE SCALE GENOMIC DNA]</scope>
    <source>
        <strain evidence="2">M4U3P1</strain>
    </source>
</reference>
<protein>
    <submittedName>
        <fullName evidence="1">Uncharacterized protein</fullName>
    </submittedName>
</protein>
<dbReference type="Proteomes" id="UP000318138">
    <property type="component" value="Chromosome"/>
</dbReference>